<name>A0ABY7DPU3_MYAAR</name>
<evidence type="ECO:0000259" key="2">
    <source>
        <dbReference type="Pfam" id="PF04909"/>
    </source>
</evidence>
<dbReference type="SUPFAM" id="SSF51556">
    <property type="entry name" value="Metallo-dependent hydrolases"/>
    <property type="match status" value="1"/>
</dbReference>
<comment type="similarity">
    <text evidence="1">Belongs to the metallo-dependent hydrolases superfamily.</text>
</comment>
<sequence length="281" mass="32058">MEYVDCHFHVWALEKFKYPWPTPDMRIHKDYWPCGLEGNIENTPVKHAVFVQCLNASSGGTAETEWVMDMATRHPVIVGVVAGLDLTSSNLDSVITSLKAKGCLKGARHILDLDADDWITRDNVSNGLETLAKHDLTFDLLVRPHHLPLVPTVVAKHPSLRFIIDHTAKPIFSEGRTTGWWDDMAQIAKFPNVFCKISGLISEQKEDTWRSIDYQPFIDHLLSVFGVDRCVFGSDWPVFENVGVTYKENLAHTEKLLAKLDQNDRLKIFRENAIRFYKLNL</sequence>
<protein>
    <submittedName>
        <fullName evidence="3">Y4MH-like protein</fullName>
    </submittedName>
</protein>
<proteinExistence type="inferred from homology"/>
<dbReference type="EMBL" id="CP111014">
    <property type="protein sequence ID" value="WAQ98380.1"/>
    <property type="molecule type" value="Genomic_DNA"/>
</dbReference>
<dbReference type="PANTHER" id="PTHR43569">
    <property type="entry name" value="AMIDOHYDROLASE"/>
    <property type="match status" value="1"/>
</dbReference>
<feature type="domain" description="Amidohydrolase-related" evidence="2">
    <location>
        <begin position="4"/>
        <end position="279"/>
    </location>
</feature>
<reference evidence="3" key="1">
    <citation type="submission" date="2022-11" db="EMBL/GenBank/DDBJ databases">
        <title>Centuries of genome instability and evolution in soft-shell clam transmissible cancer (bioRxiv).</title>
        <authorList>
            <person name="Hart S.F.M."/>
            <person name="Yonemitsu M.A."/>
            <person name="Giersch R.M."/>
            <person name="Beal B.F."/>
            <person name="Arriagada G."/>
            <person name="Davis B.W."/>
            <person name="Ostrander E.A."/>
            <person name="Goff S.P."/>
            <person name="Metzger M.J."/>
        </authorList>
    </citation>
    <scope>NUCLEOTIDE SEQUENCE</scope>
    <source>
        <strain evidence="3">MELC-2E11</strain>
        <tissue evidence="3">Siphon/mantle</tissue>
    </source>
</reference>
<accession>A0ABY7DPU3</accession>
<evidence type="ECO:0000256" key="1">
    <source>
        <dbReference type="ARBA" id="ARBA00038310"/>
    </source>
</evidence>
<dbReference type="Proteomes" id="UP001164746">
    <property type="component" value="Chromosome 3"/>
</dbReference>
<organism evidence="3 4">
    <name type="scientific">Mya arenaria</name>
    <name type="common">Soft-shell clam</name>
    <dbReference type="NCBI Taxonomy" id="6604"/>
    <lineage>
        <taxon>Eukaryota</taxon>
        <taxon>Metazoa</taxon>
        <taxon>Spiralia</taxon>
        <taxon>Lophotrochozoa</taxon>
        <taxon>Mollusca</taxon>
        <taxon>Bivalvia</taxon>
        <taxon>Autobranchia</taxon>
        <taxon>Heteroconchia</taxon>
        <taxon>Euheterodonta</taxon>
        <taxon>Imparidentia</taxon>
        <taxon>Neoheterodontei</taxon>
        <taxon>Myida</taxon>
        <taxon>Myoidea</taxon>
        <taxon>Myidae</taxon>
        <taxon>Mya</taxon>
    </lineage>
</organism>
<dbReference type="InterPro" id="IPR052350">
    <property type="entry name" value="Metallo-dep_Lactonases"/>
</dbReference>
<dbReference type="Gene3D" id="3.20.20.140">
    <property type="entry name" value="Metal-dependent hydrolases"/>
    <property type="match status" value="1"/>
</dbReference>
<dbReference type="PANTHER" id="PTHR43569:SF2">
    <property type="entry name" value="AMIDOHYDROLASE-RELATED DOMAIN-CONTAINING PROTEIN"/>
    <property type="match status" value="1"/>
</dbReference>
<dbReference type="Pfam" id="PF04909">
    <property type="entry name" value="Amidohydro_2"/>
    <property type="match status" value="1"/>
</dbReference>
<evidence type="ECO:0000313" key="3">
    <source>
        <dbReference type="EMBL" id="WAQ98380.1"/>
    </source>
</evidence>
<dbReference type="InterPro" id="IPR006680">
    <property type="entry name" value="Amidohydro-rel"/>
</dbReference>
<dbReference type="InterPro" id="IPR032466">
    <property type="entry name" value="Metal_Hydrolase"/>
</dbReference>
<gene>
    <name evidence="3" type="ORF">MAR_022753</name>
</gene>
<evidence type="ECO:0000313" key="4">
    <source>
        <dbReference type="Proteomes" id="UP001164746"/>
    </source>
</evidence>
<keyword evidence="4" id="KW-1185">Reference proteome</keyword>